<dbReference type="GO" id="GO:0003677">
    <property type="term" value="F:DNA binding"/>
    <property type="evidence" value="ECO:0007669"/>
    <property type="project" value="TreeGrafter"/>
</dbReference>
<name>A0A9X1P3E1_9HYPH</name>
<evidence type="ECO:0000256" key="2">
    <source>
        <dbReference type="ARBA" id="ARBA00013149"/>
    </source>
</evidence>
<dbReference type="PANTHER" id="PTHR11455">
    <property type="entry name" value="CRYPTOCHROME"/>
    <property type="match status" value="1"/>
</dbReference>
<dbReference type="Gene3D" id="1.25.40.80">
    <property type="match status" value="1"/>
</dbReference>
<dbReference type="InterPro" id="IPR036134">
    <property type="entry name" value="Crypto/Photolyase_FAD-like_sf"/>
</dbReference>
<gene>
    <name evidence="12" type="ORF">LZD57_13530</name>
</gene>
<dbReference type="InterPro" id="IPR036155">
    <property type="entry name" value="Crypto/Photolyase_N_sf"/>
</dbReference>
<keyword evidence="4 8" id="KW-0285">Flavoprotein</keyword>
<dbReference type="InterPro" id="IPR002081">
    <property type="entry name" value="Cryptochrome/DNA_photolyase_1"/>
</dbReference>
<reference evidence="12" key="1">
    <citation type="submission" date="2022-01" db="EMBL/GenBank/DDBJ databases">
        <title>Jiella avicenniae sp. nov., a novel endophytic bacterium isolated from bark of Avicennia marina.</title>
        <authorList>
            <person name="Tuo L."/>
        </authorList>
    </citation>
    <scope>NUCLEOTIDE SEQUENCE</scope>
    <source>
        <strain evidence="12">CBK1P-4</strain>
    </source>
</reference>
<keyword evidence="5 8" id="KW-0274">FAD</keyword>
<dbReference type="Gene3D" id="3.40.50.620">
    <property type="entry name" value="HUPs"/>
    <property type="match status" value="1"/>
</dbReference>
<feature type="domain" description="Photolyase/cryptochrome alpha/beta" evidence="11">
    <location>
        <begin position="20"/>
        <end position="148"/>
    </location>
</feature>
<dbReference type="InterPro" id="IPR006050">
    <property type="entry name" value="DNA_photolyase_N"/>
</dbReference>
<dbReference type="PROSITE" id="PS00394">
    <property type="entry name" value="DNA_PHOTOLYASES_1_1"/>
    <property type="match status" value="1"/>
</dbReference>
<feature type="binding site" evidence="8">
    <location>
        <position position="292"/>
    </location>
    <ligand>
        <name>FAD</name>
        <dbReference type="ChEBI" id="CHEBI:57692"/>
    </ligand>
</feature>
<dbReference type="Pfam" id="PF03441">
    <property type="entry name" value="FAD_binding_7"/>
    <property type="match status" value="1"/>
</dbReference>
<feature type="site" description="Electron transfer via tryptophanyl radical" evidence="9">
    <location>
        <position position="402"/>
    </location>
</feature>
<comment type="catalytic activity">
    <reaction evidence="7">
        <text>cyclobutadipyrimidine (in DNA) = 2 pyrimidine residues (in DNA).</text>
        <dbReference type="EC" id="4.1.99.3"/>
    </reaction>
</comment>
<evidence type="ECO:0000313" key="13">
    <source>
        <dbReference type="Proteomes" id="UP001139035"/>
    </source>
</evidence>
<comment type="similarity">
    <text evidence="10">Belongs to the DNA photolyase family.</text>
</comment>
<dbReference type="Gene3D" id="1.10.579.10">
    <property type="entry name" value="DNA Cyclobutane Dipyrimidine Photolyase, subunit A, domain 3"/>
    <property type="match status" value="1"/>
</dbReference>
<evidence type="ECO:0000256" key="9">
    <source>
        <dbReference type="PIRSR" id="PIRSR602081-2"/>
    </source>
</evidence>
<dbReference type="SUPFAM" id="SSF48173">
    <property type="entry name" value="Cryptochrome/photolyase FAD-binding domain"/>
    <property type="match status" value="1"/>
</dbReference>
<proteinExistence type="inferred from homology"/>
<evidence type="ECO:0000256" key="4">
    <source>
        <dbReference type="ARBA" id="ARBA00022630"/>
    </source>
</evidence>
<dbReference type="GO" id="GO:0009416">
    <property type="term" value="P:response to light stimulus"/>
    <property type="evidence" value="ECO:0007669"/>
    <property type="project" value="TreeGrafter"/>
</dbReference>
<evidence type="ECO:0000256" key="3">
    <source>
        <dbReference type="ARBA" id="ARBA00014046"/>
    </source>
</evidence>
<evidence type="ECO:0000256" key="7">
    <source>
        <dbReference type="ARBA" id="ARBA00033999"/>
    </source>
</evidence>
<comment type="cofactor">
    <cofactor evidence="8">
        <name>FAD</name>
        <dbReference type="ChEBI" id="CHEBI:57692"/>
    </cofactor>
    <text evidence="8">Binds 1 FAD per subunit.</text>
</comment>
<evidence type="ECO:0000256" key="10">
    <source>
        <dbReference type="RuleBase" id="RU004182"/>
    </source>
</evidence>
<dbReference type="Proteomes" id="UP001139035">
    <property type="component" value="Unassembled WGS sequence"/>
</dbReference>
<dbReference type="AlphaFoldDB" id="A0A9X1P3E1"/>
<evidence type="ECO:0000256" key="1">
    <source>
        <dbReference type="ARBA" id="ARBA00001932"/>
    </source>
</evidence>
<dbReference type="EC" id="4.1.99.3" evidence="2"/>
<dbReference type="PANTHER" id="PTHR11455:SF9">
    <property type="entry name" value="CRYPTOCHROME CIRCADIAN CLOCK 5 ISOFORM X1"/>
    <property type="match status" value="1"/>
</dbReference>
<dbReference type="EMBL" id="JAJUWU010000013">
    <property type="protein sequence ID" value="MCE7029014.1"/>
    <property type="molecule type" value="Genomic_DNA"/>
</dbReference>
<comment type="cofactor">
    <cofactor evidence="1">
        <name>(6R)-5,10-methylene-5,6,7,8-tetrahydrofolate</name>
        <dbReference type="ChEBI" id="CHEBI:15636"/>
    </cofactor>
</comment>
<feature type="site" description="Electron transfer via tryptophanyl radical" evidence="9">
    <location>
        <position position="326"/>
    </location>
</feature>
<dbReference type="InterPro" id="IPR018394">
    <property type="entry name" value="DNA_photolyase_1_CS_C"/>
</dbReference>
<dbReference type="SUPFAM" id="SSF52425">
    <property type="entry name" value="Cryptochrome/photolyase, N-terminal domain"/>
    <property type="match status" value="1"/>
</dbReference>
<dbReference type="Pfam" id="PF00875">
    <property type="entry name" value="DNA_photolyase"/>
    <property type="match status" value="1"/>
</dbReference>
<evidence type="ECO:0000256" key="6">
    <source>
        <dbReference type="ARBA" id="ARBA00022991"/>
    </source>
</evidence>
<dbReference type="PRINTS" id="PR00147">
    <property type="entry name" value="DNAPHOTLYASE"/>
</dbReference>
<dbReference type="InterPro" id="IPR014729">
    <property type="entry name" value="Rossmann-like_a/b/a_fold"/>
</dbReference>
<dbReference type="InterPro" id="IPR005101">
    <property type="entry name" value="Cryptochr/Photolyase_FAD-bd"/>
</dbReference>
<protein>
    <recommendedName>
        <fullName evidence="3">Deoxyribodipyrimidine photo-lyase</fullName>
        <ecNumber evidence="2">4.1.99.3</ecNumber>
    </recommendedName>
</protein>
<feature type="binding site" evidence="8">
    <location>
        <position position="241"/>
    </location>
    <ligand>
        <name>FAD</name>
        <dbReference type="ChEBI" id="CHEBI:57692"/>
    </ligand>
</feature>
<dbReference type="GO" id="GO:0003904">
    <property type="term" value="F:deoxyribodipyrimidine photo-lyase activity"/>
    <property type="evidence" value="ECO:0007669"/>
    <property type="project" value="UniProtKB-EC"/>
</dbReference>
<organism evidence="12 13">
    <name type="scientific">Jiella avicenniae</name>
    <dbReference type="NCBI Taxonomy" id="2907202"/>
    <lineage>
        <taxon>Bacteria</taxon>
        <taxon>Pseudomonadati</taxon>
        <taxon>Pseudomonadota</taxon>
        <taxon>Alphaproteobacteria</taxon>
        <taxon>Hyphomicrobiales</taxon>
        <taxon>Aurantimonadaceae</taxon>
        <taxon>Jiella</taxon>
    </lineage>
</organism>
<feature type="binding site" evidence="8">
    <location>
        <begin position="392"/>
        <end position="394"/>
    </location>
    <ligand>
        <name>FAD</name>
        <dbReference type="ChEBI" id="CHEBI:57692"/>
    </ligand>
</feature>
<keyword evidence="13" id="KW-1185">Reference proteome</keyword>
<dbReference type="RefSeq" id="WP_233720015.1">
    <property type="nucleotide sequence ID" value="NZ_JAJUWU010000013.1"/>
</dbReference>
<dbReference type="FunFam" id="1.10.579.10:FF:000003">
    <property type="entry name" value="Deoxyribodipyrimidine photo-lyase"/>
    <property type="match status" value="1"/>
</dbReference>
<evidence type="ECO:0000256" key="8">
    <source>
        <dbReference type="PIRSR" id="PIRSR602081-1"/>
    </source>
</evidence>
<feature type="binding site" evidence="8">
    <location>
        <begin position="253"/>
        <end position="257"/>
    </location>
    <ligand>
        <name>FAD</name>
        <dbReference type="ChEBI" id="CHEBI:57692"/>
    </ligand>
</feature>
<sequence length="495" mass="56580">METRQPMSKREKRAEEAPEGPIVVWIRDDLRLDDNPALAHAAETGRPVVPLVVLDEDSAGVRALGGAHKWWLHHSLESFASSLRGIGSELTLRRGKAKDHVLDVVEAVGATALFFNRRYDPASRRIDDAVETALGEDVEVERFTGNILHEPEAVQTKSGGYYKVYTPFWKNVSETGFRDPMDPPKGLKQPDDFPKSERLKDWNLLPTKPDWSGGIQDLWTPGETAAQERLEHFCDDLLQDYEAGREKPFADETSRLSPRLRWGEISPFRAWHTANAYASRRKTIPDAAIRTFRQELVWRDFNYHLLYHFGRLEADNFNDRFDGFSWRRSPKDLKAWQKGLTGYPIVDAGMRQLWQTGWMHNRVRMIVGSFLTKDLLIQWQEGERWFWDTLVDGDIASNTAQWQWVAGSGADAQPFFRIFNPITQSEKFDPEGAYIRAFVPELKDVPAEAIHAPWEADEKVLAKAGVTLGKDYPKPIVDHGEGRQRALDAYQKVKG</sequence>
<evidence type="ECO:0000256" key="5">
    <source>
        <dbReference type="ARBA" id="ARBA00022827"/>
    </source>
</evidence>
<dbReference type="GO" id="GO:0071949">
    <property type="term" value="F:FAD binding"/>
    <property type="evidence" value="ECO:0007669"/>
    <property type="project" value="TreeGrafter"/>
</dbReference>
<dbReference type="GO" id="GO:0000719">
    <property type="term" value="P:photoreactive repair"/>
    <property type="evidence" value="ECO:0007669"/>
    <property type="project" value="UniProtKB-ARBA"/>
</dbReference>
<feature type="site" description="Electron transfer via tryptophanyl radical" evidence="9">
    <location>
        <position position="379"/>
    </location>
</feature>
<accession>A0A9X1P3E1</accession>
<keyword evidence="6 10" id="KW-0157">Chromophore</keyword>
<evidence type="ECO:0000259" key="11">
    <source>
        <dbReference type="PROSITE" id="PS51645"/>
    </source>
</evidence>
<dbReference type="PROSITE" id="PS51645">
    <property type="entry name" value="PHR_CRY_ALPHA_BETA"/>
    <property type="match status" value="1"/>
</dbReference>
<evidence type="ECO:0000313" key="12">
    <source>
        <dbReference type="EMBL" id="MCE7029014.1"/>
    </source>
</evidence>
<comment type="caution">
    <text evidence="12">The sequence shown here is derived from an EMBL/GenBank/DDBJ whole genome shotgun (WGS) entry which is preliminary data.</text>
</comment>